<proteinExistence type="predicted"/>
<evidence type="ECO:0000313" key="2">
    <source>
        <dbReference type="Proteomes" id="UP000051017"/>
    </source>
</evidence>
<accession>A0A0R2Q6C4</accession>
<dbReference type="SUPFAM" id="SSF53335">
    <property type="entry name" value="S-adenosyl-L-methionine-dependent methyltransferases"/>
    <property type="match status" value="1"/>
</dbReference>
<gene>
    <name evidence="1" type="ORF">ABR75_03300</name>
</gene>
<dbReference type="InterPro" id="IPR029063">
    <property type="entry name" value="SAM-dependent_MTases_sf"/>
</dbReference>
<evidence type="ECO:0000313" key="1">
    <source>
        <dbReference type="EMBL" id="KRO45694.1"/>
    </source>
</evidence>
<organism evidence="1 2">
    <name type="scientific">Acidimicrobiia bacterium BACL6 MAG-120924-bin43</name>
    <dbReference type="NCBI Taxonomy" id="1655583"/>
    <lineage>
        <taxon>Bacteria</taxon>
        <taxon>Bacillati</taxon>
        <taxon>Actinomycetota</taxon>
        <taxon>Acidimicrobiia</taxon>
        <taxon>acIV cluster</taxon>
    </lineage>
</organism>
<name>A0A0R2Q6C4_9ACTN</name>
<evidence type="ECO:0008006" key="3">
    <source>
        <dbReference type="Google" id="ProtNLM"/>
    </source>
</evidence>
<dbReference type="AlphaFoldDB" id="A0A0R2Q6C4"/>
<dbReference type="Proteomes" id="UP000051017">
    <property type="component" value="Unassembled WGS sequence"/>
</dbReference>
<dbReference type="Gene3D" id="3.40.50.150">
    <property type="entry name" value="Vaccinia Virus protein VP39"/>
    <property type="match status" value="1"/>
</dbReference>
<reference evidence="1 2" key="1">
    <citation type="submission" date="2015-10" db="EMBL/GenBank/DDBJ databases">
        <title>Metagenome-Assembled Genomes uncover a global brackish microbiome.</title>
        <authorList>
            <person name="Hugerth L.W."/>
            <person name="Larsson J."/>
            <person name="Alneberg J."/>
            <person name="Lindh M.V."/>
            <person name="Legrand C."/>
            <person name="Pinhassi J."/>
            <person name="Andersson A.F."/>
        </authorList>
    </citation>
    <scope>NUCLEOTIDE SEQUENCE [LARGE SCALE GENOMIC DNA]</scope>
    <source>
        <strain evidence="1">BACL6 MAG-120924-bin43</strain>
    </source>
</reference>
<comment type="caution">
    <text evidence="1">The sequence shown here is derived from an EMBL/GenBank/DDBJ whole genome shotgun (WGS) entry which is preliminary data.</text>
</comment>
<dbReference type="EMBL" id="LIBJ01000444">
    <property type="protein sequence ID" value="KRO45694.1"/>
    <property type="molecule type" value="Genomic_DNA"/>
</dbReference>
<protein>
    <recommendedName>
        <fullName evidence="3">Class I SAM-dependent methyltransferase</fullName>
    </recommendedName>
</protein>
<feature type="non-terminal residue" evidence="1">
    <location>
        <position position="1"/>
    </location>
</feature>
<sequence>DVSTPVFVAKLDDMSILDSYITTAPNPQSAVDLFAGEWSSQFPQGSGVVSTPGTAPLFEDPRVTWANTMFGGFAGKTVLELGPLELGHTYMLQQFGAASIDSVEANSRAFMKCLIAKEILKVDRANLMLGNFVEYLGTTQKQYDWVVASGVLYHMQQPLRVLKLIAEHSTRLFLWTHYYDKSVIRSSEVLRAKFDEPRMVDREGEKYEIVKYNYLTALQWQGFCGGPAADATWVTKESMIRFLGVQGFTKIEIAEDNPNHPNGPAILLCAQK</sequence>